<dbReference type="GO" id="GO:0051213">
    <property type="term" value="F:dioxygenase activity"/>
    <property type="evidence" value="ECO:0007669"/>
    <property type="project" value="UniProtKB-KW"/>
</dbReference>
<dbReference type="CDD" id="cd08364">
    <property type="entry name" value="FosX"/>
    <property type="match status" value="1"/>
</dbReference>
<dbReference type="InterPro" id="IPR051332">
    <property type="entry name" value="Fosfomycin_Res_Enzymes"/>
</dbReference>
<name>A0A4R1Q6X7_9FIRM</name>
<feature type="domain" description="VOC" evidence="2">
    <location>
        <begin position="4"/>
        <end position="122"/>
    </location>
</feature>
<dbReference type="SUPFAM" id="SSF54593">
    <property type="entry name" value="Glyoxalase/Bleomycin resistance protein/Dihydroxybiphenyl dioxygenase"/>
    <property type="match status" value="1"/>
</dbReference>
<protein>
    <submittedName>
        <fullName evidence="3">Catechol 2,3-dioxygenase-like lactoylglutathione lyase family enzyme</fullName>
    </submittedName>
</protein>
<keyword evidence="1" id="KW-0479">Metal-binding</keyword>
<dbReference type="Pfam" id="PF00903">
    <property type="entry name" value="Glyoxalase"/>
    <property type="match status" value="1"/>
</dbReference>
<dbReference type="PROSITE" id="PS51819">
    <property type="entry name" value="VOC"/>
    <property type="match status" value="1"/>
</dbReference>
<keyword evidence="3" id="KW-0223">Dioxygenase</keyword>
<organism evidence="3 4">
    <name type="scientific">Anaerospora hongkongensis</name>
    <dbReference type="NCBI Taxonomy" id="244830"/>
    <lineage>
        <taxon>Bacteria</taxon>
        <taxon>Bacillati</taxon>
        <taxon>Bacillota</taxon>
        <taxon>Negativicutes</taxon>
        <taxon>Selenomonadales</taxon>
        <taxon>Sporomusaceae</taxon>
        <taxon>Anaerospora</taxon>
    </lineage>
</organism>
<evidence type="ECO:0000313" key="4">
    <source>
        <dbReference type="Proteomes" id="UP000295063"/>
    </source>
</evidence>
<keyword evidence="3" id="KW-0456">Lyase</keyword>
<dbReference type="InterPro" id="IPR037434">
    <property type="entry name" value="FosX"/>
</dbReference>
<dbReference type="AlphaFoldDB" id="A0A4R1Q6X7"/>
<dbReference type="InterPro" id="IPR037523">
    <property type="entry name" value="VOC_core"/>
</dbReference>
<evidence type="ECO:0000313" key="3">
    <source>
        <dbReference type="EMBL" id="TCL37737.1"/>
    </source>
</evidence>
<dbReference type="PANTHER" id="PTHR36113">
    <property type="entry name" value="LYASE, PUTATIVE-RELATED-RELATED"/>
    <property type="match status" value="1"/>
</dbReference>
<reference evidence="3 4" key="1">
    <citation type="submission" date="2019-03" db="EMBL/GenBank/DDBJ databases">
        <title>Genomic Encyclopedia of Type Strains, Phase IV (KMG-IV): sequencing the most valuable type-strain genomes for metagenomic binning, comparative biology and taxonomic classification.</title>
        <authorList>
            <person name="Goeker M."/>
        </authorList>
    </citation>
    <scope>NUCLEOTIDE SEQUENCE [LARGE SCALE GENOMIC DNA]</scope>
    <source>
        <strain evidence="3 4">DSM 15969</strain>
    </source>
</reference>
<dbReference type="EMBL" id="SLUI01000005">
    <property type="protein sequence ID" value="TCL37737.1"/>
    <property type="molecule type" value="Genomic_DNA"/>
</dbReference>
<dbReference type="RefSeq" id="WP_132078762.1">
    <property type="nucleotide sequence ID" value="NZ_SLUI01000005.1"/>
</dbReference>
<dbReference type="InterPro" id="IPR029068">
    <property type="entry name" value="Glyas_Bleomycin-R_OHBP_Dase"/>
</dbReference>
<dbReference type="PANTHER" id="PTHR36113:SF6">
    <property type="entry name" value="FOSFOMYCIN RESISTANCE PROTEIN FOSX"/>
    <property type="match status" value="1"/>
</dbReference>
<sequence length="134" mass="15702">MIEGISHVTFIVKDLELATRFFKQIFDAEEVYASGDDTFSLSREKFFLIGGQWIAIMEGESLPTRTYNHTAFKIPEADFETYQARIEQLGVDVRPPRPRVEGESRSLYFYDFDNHLFELHTGTLPERLARYKRK</sequence>
<dbReference type="GO" id="GO:0046872">
    <property type="term" value="F:metal ion binding"/>
    <property type="evidence" value="ECO:0007669"/>
    <property type="project" value="UniProtKB-KW"/>
</dbReference>
<evidence type="ECO:0000256" key="1">
    <source>
        <dbReference type="ARBA" id="ARBA00022723"/>
    </source>
</evidence>
<dbReference type="InterPro" id="IPR004360">
    <property type="entry name" value="Glyas_Fos-R_dOase_dom"/>
</dbReference>
<accession>A0A4R1Q6X7</accession>
<gene>
    <name evidence="3" type="ORF">EV210_105171</name>
</gene>
<dbReference type="GO" id="GO:0016829">
    <property type="term" value="F:lyase activity"/>
    <property type="evidence" value="ECO:0007669"/>
    <property type="project" value="UniProtKB-KW"/>
</dbReference>
<keyword evidence="4" id="KW-1185">Reference proteome</keyword>
<proteinExistence type="predicted"/>
<dbReference type="Gene3D" id="3.10.180.10">
    <property type="entry name" value="2,3-Dihydroxybiphenyl 1,2-Dioxygenase, domain 1"/>
    <property type="match status" value="1"/>
</dbReference>
<dbReference type="Proteomes" id="UP000295063">
    <property type="component" value="Unassembled WGS sequence"/>
</dbReference>
<keyword evidence="3" id="KW-0560">Oxidoreductase</keyword>
<dbReference type="NCBIfam" id="NF000222">
    <property type="entry name" value="FosX"/>
    <property type="match status" value="1"/>
</dbReference>
<dbReference type="OrthoDB" id="192739at2"/>
<evidence type="ECO:0000259" key="2">
    <source>
        <dbReference type="PROSITE" id="PS51819"/>
    </source>
</evidence>
<comment type="caution">
    <text evidence="3">The sequence shown here is derived from an EMBL/GenBank/DDBJ whole genome shotgun (WGS) entry which is preliminary data.</text>
</comment>